<dbReference type="Proteomes" id="UP000694924">
    <property type="component" value="Unplaced"/>
</dbReference>
<feature type="transmembrane region" description="Helical" evidence="12">
    <location>
        <begin position="627"/>
        <end position="650"/>
    </location>
</feature>
<keyword evidence="5 12" id="KW-0337">GPI-anchor biosynthesis</keyword>
<keyword evidence="10 12" id="KW-0472">Membrane</keyword>
<organism evidence="14 15">
    <name type="scientific">Polistes dominula</name>
    <name type="common">European paper wasp</name>
    <name type="synonym">Vespa dominula</name>
    <dbReference type="NCBI Taxonomy" id="743375"/>
    <lineage>
        <taxon>Eukaryota</taxon>
        <taxon>Metazoa</taxon>
        <taxon>Ecdysozoa</taxon>
        <taxon>Arthropoda</taxon>
        <taxon>Hexapoda</taxon>
        <taxon>Insecta</taxon>
        <taxon>Pterygota</taxon>
        <taxon>Neoptera</taxon>
        <taxon>Endopterygota</taxon>
        <taxon>Hymenoptera</taxon>
        <taxon>Apocrita</taxon>
        <taxon>Aculeata</taxon>
        <taxon>Vespoidea</taxon>
        <taxon>Vespidae</taxon>
        <taxon>Polistinae</taxon>
        <taxon>Polistini</taxon>
        <taxon>Polistes</taxon>
    </lineage>
</organism>
<feature type="transmembrane region" description="Helical" evidence="12">
    <location>
        <begin position="694"/>
        <end position="714"/>
    </location>
</feature>
<dbReference type="InterPro" id="IPR017852">
    <property type="entry name" value="GPI_EtnP_transferase_1_C"/>
</dbReference>
<dbReference type="SUPFAM" id="SSF53649">
    <property type="entry name" value="Alkaline phosphatase-like"/>
    <property type="match status" value="1"/>
</dbReference>
<dbReference type="CDD" id="cd16020">
    <property type="entry name" value="GPI_EPT_1"/>
    <property type="match status" value="1"/>
</dbReference>
<dbReference type="InterPro" id="IPR007070">
    <property type="entry name" value="GPI_EtnP_transferase_1"/>
</dbReference>
<feature type="transmembrane region" description="Helical" evidence="12">
    <location>
        <begin position="464"/>
        <end position="486"/>
    </location>
</feature>
<evidence type="ECO:0000256" key="2">
    <source>
        <dbReference type="ARBA" id="ARBA00004687"/>
    </source>
</evidence>
<keyword evidence="6 12" id="KW-0808">Transferase</keyword>
<accession>A0ABM1IZZ2</accession>
<evidence type="ECO:0000256" key="11">
    <source>
        <dbReference type="ARBA" id="ARBA00023180"/>
    </source>
</evidence>
<keyword evidence="9 12" id="KW-1133">Transmembrane helix</keyword>
<dbReference type="PANTHER" id="PTHR12250">
    <property type="entry name" value="PHOSPHATIDYLINOSITOL GLYCAN, CLASS N"/>
    <property type="match status" value="1"/>
</dbReference>
<feature type="transmembrane region" description="Helical" evidence="12">
    <location>
        <begin position="596"/>
        <end position="615"/>
    </location>
</feature>
<feature type="transmembrane region" description="Helical" evidence="12">
    <location>
        <begin position="435"/>
        <end position="452"/>
    </location>
</feature>
<feature type="transmembrane region" description="Helical" evidence="12">
    <location>
        <begin position="30"/>
        <end position="48"/>
    </location>
</feature>
<dbReference type="InterPro" id="IPR037671">
    <property type="entry name" value="PIGN_N"/>
</dbReference>
<evidence type="ECO:0000256" key="5">
    <source>
        <dbReference type="ARBA" id="ARBA00022502"/>
    </source>
</evidence>
<feature type="transmembrane region" description="Helical" evidence="12">
    <location>
        <begin position="662"/>
        <end position="682"/>
    </location>
</feature>
<dbReference type="InterPro" id="IPR017850">
    <property type="entry name" value="Alkaline_phosphatase_core_sf"/>
</dbReference>
<comment type="caution">
    <text evidence="12">Lacks conserved residue(s) required for the propagation of feature annotation.</text>
</comment>
<evidence type="ECO:0000256" key="9">
    <source>
        <dbReference type="ARBA" id="ARBA00022989"/>
    </source>
</evidence>
<dbReference type="GeneID" id="107071353"/>
<evidence type="ECO:0000256" key="7">
    <source>
        <dbReference type="ARBA" id="ARBA00022692"/>
    </source>
</evidence>
<evidence type="ECO:0000256" key="6">
    <source>
        <dbReference type="ARBA" id="ARBA00022679"/>
    </source>
</evidence>
<keyword evidence="8 12" id="KW-0256">Endoplasmic reticulum</keyword>
<dbReference type="Gene3D" id="3.40.720.10">
    <property type="entry name" value="Alkaline Phosphatase, subunit A"/>
    <property type="match status" value="1"/>
</dbReference>
<evidence type="ECO:0000256" key="1">
    <source>
        <dbReference type="ARBA" id="ARBA00004477"/>
    </source>
</evidence>
<evidence type="ECO:0000313" key="15">
    <source>
        <dbReference type="RefSeq" id="XP_015185779.1"/>
    </source>
</evidence>
<protein>
    <recommendedName>
        <fullName evidence="4 12">GPI ethanolamine phosphate transferase 1</fullName>
        <ecNumber evidence="12">2.-.-.-</ecNumber>
    </recommendedName>
</protein>
<dbReference type="Pfam" id="PF04987">
    <property type="entry name" value="PigN"/>
    <property type="match status" value="1"/>
</dbReference>
<comment type="function">
    <text evidence="12">Ethanolamine phosphate transferase involved in glycosylphosphatidylinositol-anchor biosynthesis. Transfers ethanolamine phosphate to the first alpha-1,4-linked mannose of the glycosylphosphatidylinositol precursor of GPI-anchor.</text>
</comment>
<dbReference type="InterPro" id="IPR002591">
    <property type="entry name" value="Phosphodiest/P_Trfase"/>
</dbReference>
<feature type="domain" description="GPI ethanolamine phosphate transferase 1 C-terminal" evidence="13">
    <location>
        <begin position="512"/>
        <end position="687"/>
    </location>
</feature>
<reference evidence="15" key="1">
    <citation type="submission" date="2025-08" db="UniProtKB">
        <authorList>
            <consortium name="RefSeq"/>
        </authorList>
    </citation>
    <scope>IDENTIFICATION</scope>
    <source>
        <tissue evidence="15">Whole body</tissue>
    </source>
</reference>
<comment type="subcellular location">
    <subcellularLocation>
        <location evidence="1 12">Endoplasmic reticulum membrane</location>
        <topology evidence="1 12">Multi-pass membrane protein</topology>
    </subcellularLocation>
</comment>
<proteinExistence type="inferred from homology"/>
<evidence type="ECO:0000256" key="12">
    <source>
        <dbReference type="RuleBase" id="RU367138"/>
    </source>
</evidence>
<evidence type="ECO:0000313" key="14">
    <source>
        <dbReference type="Proteomes" id="UP000694924"/>
    </source>
</evidence>
<dbReference type="RefSeq" id="XP_015185779.1">
    <property type="nucleotide sequence ID" value="XM_015330293.1"/>
</dbReference>
<dbReference type="EC" id="2.-.-.-" evidence="12"/>
<evidence type="ECO:0000256" key="4">
    <source>
        <dbReference type="ARBA" id="ARBA00020831"/>
    </source>
</evidence>
<keyword evidence="14" id="KW-1185">Reference proteome</keyword>
<evidence type="ECO:0000256" key="8">
    <source>
        <dbReference type="ARBA" id="ARBA00022824"/>
    </source>
</evidence>
<dbReference type="PANTHER" id="PTHR12250:SF0">
    <property type="entry name" value="GPI ETHANOLAMINE PHOSPHATE TRANSFERASE 1"/>
    <property type="match status" value="1"/>
</dbReference>
<evidence type="ECO:0000256" key="10">
    <source>
        <dbReference type="ARBA" id="ARBA00023136"/>
    </source>
</evidence>
<evidence type="ECO:0000256" key="3">
    <source>
        <dbReference type="ARBA" id="ARBA00008400"/>
    </source>
</evidence>
<keyword evidence="11" id="KW-0325">Glycoprotein</keyword>
<dbReference type="GO" id="GO:0016740">
    <property type="term" value="F:transferase activity"/>
    <property type="evidence" value="ECO:0007669"/>
    <property type="project" value="UniProtKB-KW"/>
</dbReference>
<name>A0ABM1IZZ2_POLDO</name>
<feature type="transmembrane region" description="Helical" evidence="12">
    <location>
        <begin position="514"/>
        <end position="531"/>
    </location>
</feature>
<dbReference type="Pfam" id="PF01663">
    <property type="entry name" value="Phosphodiest"/>
    <property type="match status" value="1"/>
</dbReference>
<comment type="similarity">
    <text evidence="3 12">Belongs to the PIGG/PIGN/PIGO family. PIGN subfamily.</text>
</comment>
<gene>
    <name evidence="15" type="primary">LOC107071353</name>
</gene>
<keyword evidence="7 12" id="KW-0812">Transmembrane</keyword>
<comment type="pathway">
    <text evidence="2 12">Glycolipid biosynthesis; glycosylphosphatidylinositol-anchor biosynthesis.</text>
</comment>
<evidence type="ECO:0000259" key="13">
    <source>
        <dbReference type="Pfam" id="PF04987"/>
    </source>
</evidence>
<sequence>MSKLKLFHIFQFIHRNKTGYSNAYNKNTSYIFVSWTLIVHFVLLWGILDINFHSPIIQGLPAVPALQNAPAKRLLLFVADGLRYRTFIENLPPYLKNVSRYEGVWGISHTRVPTESRPGNVAIAAGLYEDPSAIFKGWKENPIDFDSVFNQSKSTWAWGSPDIIPLFTKGNKGTIHGKSYPSEWQDFDGLQNNMLRLDSWVFDKYLDWLDNKSHAAKHMDGIIFFLHLLGCDTIGHSYKPQSRKYIENLNYIDQRIKEIVHKTEQIFDDKSTAYIFTADHGMTDWGSHGSGSTDETETPLIAWGAGVNSTGVRYDVDQADITPLISTLIGRPIPTNNEGVLRKEYLRKNDVYTAQALLNNLKQLSYQVIENRILHCGIGDDFVDWRELKLNKYIWEINQYINNGKIMEGIKMAEEGITLAKEYLYYFKQYQRNRFLMYMTFMWIGWIILLFLKIVGIPRQEIKLSLLLLFDIIFVISLIVLIIRYVGSSGYNLRQLSYGLFTAISLWLADGRHWISWIILASAPLFIWTYTVNEKNRIEGITIGLFCPLSLLSTSYEPLFFLTLAMHLLHWPLFIQDNKFDEMTDNVLSSKDFIKAAFFMLYTLLCFFGTGNMASISSFDPLWTQHFITIFSPFIMCSLILFKLSIPLILIGCVSHILGSRIALLAVLFLGDCLSLPLMYYVNPYGSWLEIGSAISRFTIAITLPCILLIFHYLSYPLMKFNINLFEHLLSEKEHII</sequence>